<dbReference type="Proteomes" id="UP001374584">
    <property type="component" value="Unassembled WGS sequence"/>
</dbReference>
<accession>A0AAN9R770</accession>
<name>A0AAN9R770_PHACN</name>
<proteinExistence type="predicted"/>
<dbReference type="AlphaFoldDB" id="A0AAN9R770"/>
<evidence type="ECO:0000313" key="2">
    <source>
        <dbReference type="Proteomes" id="UP001374584"/>
    </source>
</evidence>
<dbReference type="EMBL" id="JAYMYR010000006">
    <property type="protein sequence ID" value="KAK7356388.1"/>
    <property type="molecule type" value="Genomic_DNA"/>
</dbReference>
<comment type="caution">
    <text evidence="1">The sequence shown here is derived from an EMBL/GenBank/DDBJ whole genome shotgun (WGS) entry which is preliminary data.</text>
</comment>
<organism evidence="1 2">
    <name type="scientific">Phaseolus coccineus</name>
    <name type="common">Scarlet runner bean</name>
    <name type="synonym">Phaseolus multiflorus</name>
    <dbReference type="NCBI Taxonomy" id="3886"/>
    <lineage>
        <taxon>Eukaryota</taxon>
        <taxon>Viridiplantae</taxon>
        <taxon>Streptophyta</taxon>
        <taxon>Embryophyta</taxon>
        <taxon>Tracheophyta</taxon>
        <taxon>Spermatophyta</taxon>
        <taxon>Magnoliopsida</taxon>
        <taxon>eudicotyledons</taxon>
        <taxon>Gunneridae</taxon>
        <taxon>Pentapetalae</taxon>
        <taxon>rosids</taxon>
        <taxon>fabids</taxon>
        <taxon>Fabales</taxon>
        <taxon>Fabaceae</taxon>
        <taxon>Papilionoideae</taxon>
        <taxon>50 kb inversion clade</taxon>
        <taxon>NPAAA clade</taxon>
        <taxon>indigoferoid/millettioid clade</taxon>
        <taxon>Phaseoleae</taxon>
        <taxon>Phaseolus</taxon>
    </lineage>
</organism>
<reference evidence="1 2" key="1">
    <citation type="submission" date="2024-01" db="EMBL/GenBank/DDBJ databases">
        <title>The genomes of 5 underutilized Papilionoideae crops provide insights into root nodulation and disease resistanc.</title>
        <authorList>
            <person name="Jiang F."/>
        </authorList>
    </citation>
    <scope>NUCLEOTIDE SEQUENCE [LARGE SCALE GENOMIC DNA]</scope>
    <source>
        <strain evidence="1">JINMINGXINNONG_FW02</strain>
        <tissue evidence="1">Leaves</tissue>
    </source>
</reference>
<gene>
    <name evidence="1" type="ORF">VNO80_15659</name>
</gene>
<evidence type="ECO:0000313" key="1">
    <source>
        <dbReference type="EMBL" id="KAK7356388.1"/>
    </source>
</evidence>
<protein>
    <submittedName>
        <fullName evidence="1">Uncharacterized protein</fullName>
    </submittedName>
</protein>
<keyword evidence="2" id="KW-1185">Reference proteome</keyword>
<sequence length="99" mass="11282">MMGCVSVTYGETELGFEPLPHAKVLACYSLHFEIFHYISSPQRGKNLSAVRTKYFAKDKTKFVIPRTFVTQAQWLINNLSVSFMSLMEALMLPFEIVGE</sequence>